<feature type="compositionally biased region" description="Basic residues" evidence="1">
    <location>
        <begin position="75"/>
        <end position="84"/>
    </location>
</feature>
<evidence type="ECO:0000313" key="4">
    <source>
        <dbReference type="Proteomes" id="UP000187203"/>
    </source>
</evidence>
<evidence type="ECO:0000256" key="1">
    <source>
        <dbReference type="SAM" id="MobiDB-lite"/>
    </source>
</evidence>
<keyword evidence="4" id="KW-1185">Reference proteome</keyword>
<feature type="region of interest" description="Disordered" evidence="1">
    <location>
        <begin position="38"/>
        <end position="91"/>
    </location>
</feature>
<dbReference type="InterPro" id="IPR008889">
    <property type="entry name" value="VQ"/>
</dbReference>
<dbReference type="PANTHER" id="PTHR33179:SF66">
    <property type="entry name" value="VQ MOTIF-CONTAINING PROTEIN 22-LIKE"/>
    <property type="match status" value="1"/>
</dbReference>
<accession>A0A1R3JC79</accession>
<dbReference type="InterPro" id="IPR039609">
    <property type="entry name" value="VQ_15/22"/>
</dbReference>
<dbReference type="Proteomes" id="UP000187203">
    <property type="component" value="Unassembled WGS sequence"/>
</dbReference>
<dbReference type="Pfam" id="PF05678">
    <property type="entry name" value="VQ"/>
    <property type="match status" value="1"/>
</dbReference>
<evidence type="ECO:0000313" key="3">
    <source>
        <dbReference type="EMBL" id="OMO92376.1"/>
    </source>
</evidence>
<sequence length="224" mass="24541">MNTTAETSSYEWMQFYEQTVDELSTSSLGFSDATVMATTASPDSSSLSPSGLQYSTSDQHQPKGSSSSSSSSKPPIRRRSRASKKTPTTLLNANASNFRALVQQFTGCPRAPPLSLGTRRGPINLNFAVGGGSQQNSMMSSVSGNDYHYYQQSHQENASRYGQQHQHFYQDGVPSDNVHHDAFFTTSSGRANADHDQMLNGFDMDNISLQPHNDNNSSNSNYFL</sequence>
<comment type="caution">
    <text evidence="3">The sequence shown here is derived from an EMBL/GenBank/DDBJ whole genome shotgun (WGS) entry which is preliminary data.</text>
</comment>
<dbReference type="OrthoDB" id="1726347at2759"/>
<feature type="compositionally biased region" description="Low complexity" evidence="1">
    <location>
        <begin position="41"/>
        <end position="74"/>
    </location>
</feature>
<name>A0A1R3JC79_9ROSI</name>
<feature type="domain" description="VQ" evidence="2">
    <location>
        <begin position="87"/>
        <end position="112"/>
    </location>
</feature>
<gene>
    <name evidence="3" type="ORF">COLO4_17629</name>
</gene>
<evidence type="ECO:0000259" key="2">
    <source>
        <dbReference type="Pfam" id="PF05678"/>
    </source>
</evidence>
<dbReference type="EMBL" id="AWUE01016372">
    <property type="protein sequence ID" value="OMO92376.1"/>
    <property type="molecule type" value="Genomic_DNA"/>
</dbReference>
<dbReference type="AlphaFoldDB" id="A0A1R3JC79"/>
<proteinExistence type="predicted"/>
<organism evidence="3 4">
    <name type="scientific">Corchorus olitorius</name>
    <dbReference type="NCBI Taxonomy" id="93759"/>
    <lineage>
        <taxon>Eukaryota</taxon>
        <taxon>Viridiplantae</taxon>
        <taxon>Streptophyta</taxon>
        <taxon>Embryophyta</taxon>
        <taxon>Tracheophyta</taxon>
        <taxon>Spermatophyta</taxon>
        <taxon>Magnoliopsida</taxon>
        <taxon>eudicotyledons</taxon>
        <taxon>Gunneridae</taxon>
        <taxon>Pentapetalae</taxon>
        <taxon>rosids</taxon>
        <taxon>malvids</taxon>
        <taxon>Malvales</taxon>
        <taxon>Malvaceae</taxon>
        <taxon>Grewioideae</taxon>
        <taxon>Apeibeae</taxon>
        <taxon>Corchorus</taxon>
    </lineage>
</organism>
<dbReference type="PANTHER" id="PTHR33179">
    <property type="entry name" value="VQ MOTIF-CONTAINING PROTEIN"/>
    <property type="match status" value="1"/>
</dbReference>
<protein>
    <submittedName>
        <fullName evidence="3">VQ motif-containing protein</fullName>
    </submittedName>
</protein>
<feature type="compositionally biased region" description="Polar residues" evidence="1">
    <location>
        <begin position="207"/>
        <end position="224"/>
    </location>
</feature>
<feature type="region of interest" description="Disordered" evidence="1">
    <location>
        <begin position="202"/>
        <end position="224"/>
    </location>
</feature>
<reference evidence="4" key="1">
    <citation type="submission" date="2013-09" db="EMBL/GenBank/DDBJ databases">
        <title>Corchorus olitorius genome sequencing.</title>
        <authorList>
            <person name="Alam M."/>
            <person name="Haque M.S."/>
            <person name="Islam M.S."/>
            <person name="Emdad E.M."/>
            <person name="Islam M.M."/>
            <person name="Ahmed B."/>
            <person name="Halim A."/>
            <person name="Hossen Q.M.M."/>
            <person name="Hossain M.Z."/>
            <person name="Ahmed R."/>
            <person name="Khan M.M."/>
            <person name="Islam R."/>
            <person name="Rashid M.M."/>
            <person name="Khan S.A."/>
            <person name="Rahman M.S."/>
            <person name="Alam M."/>
            <person name="Yahiya A.S."/>
            <person name="Khan M.S."/>
            <person name="Azam M.S."/>
            <person name="Haque T."/>
            <person name="Lashkar M.Z.H."/>
            <person name="Akhand A.I."/>
            <person name="Morshed G."/>
            <person name="Roy S."/>
            <person name="Uddin K.S."/>
            <person name="Rabeya T."/>
            <person name="Hossain A.S."/>
            <person name="Chowdhury A."/>
            <person name="Snigdha A.R."/>
            <person name="Mortoza M.S."/>
            <person name="Matin S.A."/>
            <person name="Hoque S.M.E."/>
            <person name="Islam M.K."/>
            <person name="Roy D.K."/>
            <person name="Haider R."/>
            <person name="Moosa M.M."/>
            <person name="Elias S.M."/>
            <person name="Hasan A.M."/>
            <person name="Jahan S."/>
            <person name="Shafiuddin M."/>
            <person name="Mahmood N."/>
            <person name="Shommy N.S."/>
        </authorList>
    </citation>
    <scope>NUCLEOTIDE SEQUENCE [LARGE SCALE GENOMIC DNA]</scope>
    <source>
        <strain evidence="4">cv. O-4</strain>
    </source>
</reference>
<dbReference type="STRING" id="93759.A0A1R3JC79"/>